<evidence type="ECO:0000256" key="5">
    <source>
        <dbReference type="ARBA" id="ARBA00023054"/>
    </source>
</evidence>
<gene>
    <name evidence="6" type="primary">dksA</name>
    <name evidence="11" type="ORF">CHUV0807_0831</name>
</gene>
<feature type="binding site" evidence="6">
    <location>
        <position position="123"/>
    </location>
    <ligand>
        <name>Zn(2+)</name>
        <dbReference type="ChEBI" id="CHEBI:29105"/>
    </ligand>
</feature>
<accession>A0A1C3NEQ0</accession>
<dbReference type="Proteomes" id="UP000190837">
    <property type="component" value="Unassembled WGS sequence"/>
</dbReference>
<dbReference type="HAMAP" id="MF_00926">
    <property type="entry name" value="DksA"/>
    <property type="match status" value="1"/>
</dbReference>
<feature type="zinc finger region" description="dksA C4-type" evidence="7">
    <location>
        <begin position="102"/>
        <end position="126"/>
    </location>
</feature>
<evidence type="ECO:0000313" key="12">
    <source>
        <dbReference type="Proteomes" id="UP000190837"/>
    </source>
</evidence>
<dbReference type="PROSITE" id="PS01102">
    <property type="entry name" value="ZF_DKSA_1"/>
    <property type="match status" value="1"/>
</dbReference>
<comment type="subunit">
    <text evidence="6">Interacts directly with the RNA polymerase.</text>
</comment>
<dbReference type="PRINTS" id="PR00618">
    <property type="entry name" value="DKSAZNFINGER"/>
</dbReference>
<evidence type="ECO:0000256" key="4">
    <source>
        <dbReference type="ARBA" id="ARBA00022833"/>
    </source>
</evidence>
<dbReference type="InterPro" id="IPR000962">
    <property type="entry name" value="Znf_DskA_TraR"/>
</dbReference>
<evidence type="ECO:0000256" key="7">
    <source>
        <dbReference type="PROSITE-ProRule" id="PRU00510"/>
    </source>
</evidence>
<organism evidence="11 12">
    <name type="scientific">Cardiobacterium hominis</name>
    <dbReference type="NCBI Taxonomy" id="2718"/>
    <lineage>
        <taxon>Bacteria</taxon>
        <taxon>Pseudomonadati</taxon>
        <taxon>Pseudomonadota</taxon>
        <taxon>Gammaproteobacteria</taxon>
        <taxon>Cardiobacteriales</taxon>
        <taxon>Cardiobacteriaceae</taxon>
        <taxon>Cardiobacterium</taxon>
    </lineage>
</organism>
<protein>
    <recommendedName>
        <fullName evidence="6">RNA polymerase-binding transcription factor DksA</fullName>
    </recommendedName>
</protein>
<dbReference type="PANTHER" id="PTHR33823:SF2">
    <property type="entry name" value="RNA POLYMERASE-BINDING TRANSCRIPTION FACTOR DKSA"/>
    <property type="match status" value="1"/>
</dbReference>
<evidence type="ECO:0000256" key="2">
    <source>
        <dbReference type="ARBA" id="ARBA00022723"/>
    </source>
</evidence>
<dbReference type="SUPFAM" id="SSF109635">
    <property type="entry name" value="DnaK suppressor protein DksA, alpha-hairpin domain"/>
    <property type="match status" value="1"/>
</dbReference>
<evidence type="ECO:0000256" key="1">
    <source>
        <dbReference type="ARBA" id="ARBA00022490"/>
    </source>
</evidence>
<proteinExistence type="inferred from homology"/>
<dbReference type="InterPro" id="IPR020458">
    <property type="entry name" value="Znf_DskA_TraR_CS"/>
</dbReference>
<feature type="binding site" evidence="6">
    <location>
        <position position="105"/>
    </location>
    <ligand>
        <name>Zn(2+)</name>
        <dbReference type="ChEBI" id="CHEBI:29105"/>
    </ligand>
</feature>
<dbReference type="Pfam" id="PF21157">
    <property type="entry name" value="DksA_N"/>
    <property type="match status" value="1"/>
</dbReference>
<dbReference type="GO" id="GO:0010468">
    <property type="term" value="P:regulation of gene expression"/>
    <property type="evidence" value="ECO:0007669"/>
    <property type="project" value="UniProtKB-UniRule"/>
</dbReference>
<comment type="function">
    <text evidence="6">Transcription factor that acts by binding directly to the RNA polymerase (RNAP). Required for negative regulation of rRNA expression and positive regulation of several amino acid biosynthesis promoters. Also required for regulation of fis expression.</text>
</comment>
<dbReference type="OMA" id="EENVNHP"/>
<dbReference type="Pfam" id="PF01258">
    <property type="entry name" value="zf-dskA_traR"/>
    <property type="match status" value="1"/>
</dbReference>
<evidence type="ECO:0000313" key="11">
    <source>
        <dbReference type="EMBL" id="SBV31028.1"/>
    </source>
</evidence>
<dbReference type="GO" id="GO:0008270">
    <property type="term" value="F:zinc ion binding"/>
    <property type="evidence" value="ECO:0007669"/>
    <property type="project" value="UniProtKB-UniRule"/>
</dbReference>
<evidence type="ECO:0000259" key="10">
    <source>
        <dbReference type="Pfam" id="PF21157"/>
    </source>
</evidence>
<dbReference type="InterPro" id="IPR020460">
    <property type="entry name" value="Znf_C4-type_bac"/>
</dbReference>
<dbReference type="SUPFAM" id="SSF57716">
    <property type="entry name" value="Glucocorticoid receptor-like (DNA-binding domain)"/>
    <property type="match status" value="1"/>
</dbReference>
<reference evidence="12" key="1">
    <citation type="submission" date="2016-04" db="EMBL/GenBank/DDBJ databases">
        <authorList>
            <person name="Tagini F."/>
        </authorList>
    </citation>
    <scope>NUCLEOTIDE SEQUENCE [LARGE SCALE GENOMIC DNA]</scope>
    <source>
        <strain evidence="12">CHUV0807</strain>
    </source>
</reference>
<dbReference type="InterPro" id="IPR012784">
    <property type="entry name" value="DksA_RNA_pol-bd"/>
</dbReference>
<dbReference type="GeneID" id="84788561"/>
<dbReference type="RefSeq" id="WP_004141211.1">
    <property type="nucleotide sequence ID" value="NZ_CALFOW010000161.1"/>
</dbReference>
<dbReference type="PANTHER" id="PTHR33823">
    <property type="entry name" value="RNA POLYMERASE-BINDING TRANSCRIPTION FACTOR DKSA-RELATED"/>
    <property type="match status" value="1"/>
</dbReference>
<evidence type="ECO:0000256" key="8">
    <source>
        <dbReference type="SAM" id="MobiDB-lite"/>
    </source>
</evidence>
<name>A0A1C3NEQ0_9GAMM</name>
<keyword evidence="3 6" id="KW-0863">Zinc-finger</keyword>
<dbReference type="Gene3D" id="1.20.120.910">
    <property type="entry name" value="DksA, coiled-coil domain"/>
    <property type="match status" value="1"/>
</dbReference>
<dbReference type="InterPro" id="IPR037187">
    <property type="entry name" value="DnaK_N"/>
</dbReference>
<keyword evidence="2 6" id="KW-0479">Metal-binding</keyword>
<comment type="subcellular location">
    <subcellularLocation>
        <location evidence="6">Cytoplasm</location>
    </subcellularLocation>
</comment>
<feature type="binding site" evidence="6">
    <location>
        <position position="126"/>
    </location>
    <ligand>
        <name>Zn(2+)</name>
        <dbReference type="ChEBI" id="CHEBI:29105"/>
    </ligand>
</feature>
<dbReference type="EMBL" id="FKLO01000033">
    <property type="protein sequence ID" value="SBV31028.1"/>
    <property type="molecule type" value="Genomic_DNA"/>
</dbReference>
<keyword evidence="5" id="KW-0175">Coiled coil</keyword>
<dbReference type="InterPro" id="IPR048489">
    <property type="entry name" value="DksA_N"/>
</dbReference>
<feature type="domain" description="Zinc finger DksA/TraR C4-type" evidence="9">
    <location>
        <begin position="98"/>
        <end position="132"/>
    </location>
</feature>
<evidence type="ECO:0000256" key="3">
    <source>
        <dbReference type="ARBA" id="ARBA00022771"/>
    </source>
</evidence>
<sequence length="141" mass="16853">MAKEFKAKNQYTPKKDEEYMSEAQLAHFTRLLEDWKNEILTDSDRTKEHLRDERAPTADLNDRATQEEEFSLELRTRDRERKLLHKIDSALDRIARKDFGWCEKCGEEIGIRRLEARPTAELCIDCKEIAERQERNFHDAR</sequence>
<dbReference type="NCBIfam" id="TIGR02420">
    <property type="entry name" value="dksA"/>
    <property type="match status" value="1"/>
</dbReference>
<comment type="similarity">
    <text evidence="6">Belongs to the DksA family.</text>
</comment>
<dbReference type="GO" id="GO:0005737">
    <property type="term" value="C:cytoplasm"/>
    <property type="evidence" value="ECO:0007669"/>
    <property type="project" value="UniProtKB-SubCell"/>
</dbReference>
<evidence type="ECO:0000256" key="6">
    <source>
        <dbReference type="HAMAP-Rule" id="MF_00926"/>
    </source>
</evidence>
<evidence type="ECO:0000259" key="9">
    <source>
        <dbReference type="Pfam" id="PF01258"/>
    </source>
</evidence>
<dbReference type="AlphaFoldDB" id="A0A1C3NEQ0"/>
<feature type="binding site" evidence="6">
    <location>
        <position position="102"/>
    </location>
    <ligand>
        <name>Zn(2+)</name>
        <dbReference type="ChEBI" id="CHEBI:29105"/>
    </ligand>
</feature>
<keyword evidence="4 6" id="KW-0862">Zinc</keyword>
<feature type="domain" description="DnaK suppressor protein DksA N-terminal" evidence="10">
    <location>
        <begin position="24"/>
        <end position="94"/>
    </location>
</feature>
<dbReference type="PROSITE" id="PS51128">
    <property type="entry name" value="ZF_DKSA_2"/>
    <property type="match status" value="1"/>
</dbReference>
<feature type="region of interest" description="Disordered" evidence="8">
    <location>
        <begin position="45"/>
        <end position="67"/>
    </location>
</feature>
<keyword evidence="1 6" id="KW-0963">Cytoplasm</keyword>